<reference evidence="2 3" key="1">
    <citation type="submission" date="2024-05" db="EMBL/GenBank/DDBJ databases">
        <title>Genome sequencing and assembly of Indian major carp, Cirrhinus mrigala (Hamilton, 1822).</title>
        <authorList>
            <person name="Mohindra V."/>
            <person name="Chowdhury L.M."/>
            <person name="Lal K."/>
            <person name="Jena J.K."/>
        </authorList>
    </citation>
    <scope>NUCLEOTIDE SEQUENCE [LARGE SCALE GENOMIC DNA]</scope>
    <source>
        <strain evidence="2">CM1030</strain>
        <tissue evidence="2">Blood</tissue>
    </source>
</reference>
<dbReference type="AlphaFoldDB" id="A0ABD0RL98"/>
<dbReference type="Proteomes" id="UP001529510">
    <property type="component" value="Unassembled WGS sequence"/>
</dbReference>
<comment type="caution">
    <text evidence="2">The sequence shown here is derived from an EMBL/GenBank/DDBJ whole genome shotgun (WGS) entry which is preliminary data.</text>
</comment>
<proteinExistence type="predicted"/>
<organism evidence="2 3">
    <name type="scientific">Cirrhinus mrigala</name>
    <name type="common">Mrigala</name>
    <dbReference type="NCBI Taxonomy" id="683832"/>
    <lineage>
        <taxon>Eukaryota</taxon>
        <taxon>Metazoa</taxon>
        <taxon>Chordata</taxon>
        <taxon>Craniata</taxon>
        <taxon>Vertebrata</taxon>
        <taxon>Euteleostomi</taxon>
        <taxon>Actinopterygii</taxon>
        <taxon>Neopterygii</taxon>
        <taxon>Teleostei</taxon>
        <taxon>Ostariophysi</taxon>
        <taxon>Cypriniformes</taxon>
        <taxon>Cyprinidae</taxon>
        <taxon>Labeoninae</taxon>
        <taxon>Labeonini</taxon>
        <taxon>Cirrhinus</taxon>
    </lineage>
</organism>
<feature type="non-terminal residue" evidence="2">
    <location>
        <position position="52"/>
    </location>
</feature>
<sequence>VFGSVLCGHQPLQEPAHLLRGDRRDVQGQKTTRDATTHLCHHRHGLQEHDAG</sequence>
<feature type="compositionally biased region" description="Basic and acidic residues" evidence="1">
    <location>
        <begin position="17"/>
        <end position="36"/>
    </location>
</feature>
<name>A0ABD0RL98_CIRMR</name>
<feature type="non-terminal residue" evidence="2">
    <location>
        <position position="1"/>
    </location>
</feature>
<protein>
    <submittedName>
        <fullName evidence="2">Uncharacterized protein</fullName>
    </submittedName>
</protein>
<feature type="region of interest" description="Disordered" evidence="1">
    <location>
        <begin position="17"/>
        <end position="52"/>
    </location>
</feature>
<keyword evidence="3" id="KW-1185">Reference proteome</keyword>
<evidence type="ECO:0000313" key="3">
    <source>
        <dbReference type="Proteomes" id="UP001529510"/>
    </source>
</evidence>
<gene>
    <name evidence="2" type="ORF">M9458_007405</name>
</gene>
<accession>A0ABD0RL98</accession>
<evidence type="ECO:0000256" key="1">
    <source>
        <dbReference type="SAM" id="MobiDB-lite"/>
    </source>
</evidence>
<evidence type="ECO:0000313" key="2">
    <source>
        <dbReference type="EMBL" id="KAL0198865.1"/>
    </source>
</evidence>
<dbReference type="EMBL" id="JAMKFB020000003">
    <property type="protein sequence ID" value="KAL0198865.1"/>
    <property type="molecule type" value="Genomic_DNA"/>
</dbReference>